<comment type="subcellular location">
    <subcellularLocation>
        <location evidence="1">Cell membrane</location>
        <topology evidence="1">Multi-pass membrane protein</topology>
    </subcellularLocation>
</comment>
<dbReference type="GO" id="GO:0022857">
    <property type="term" value="F:transmembrane transporter activity"/>
    <property type="evidence" value="ECO:0007669"/>
    <property type="project" value="InterPro"/>
</dbReference>
<keyword evidence="5 7" id="KW-0472">Membrane</keyword>
<feature type="region of interest" description="Disordered" evidence="6">
    <location>
        <begin position="197"/>
        <end position="217"/>
    </location>
</feature>
<dbReference type="EMBL" id="FOMQ01000024">
    <property type="protein sequence ID" value="SFE28114.1"/>
    <property type="molecule type" value="Genomic_DNA"/>
</dbReference>
<feature type="transmembrane region" description="Helical" evidence="7">
    <location>
        <begin position="54"/>
        <end position="71"/>
    </location>
</feature>
<dbReference type="Gene3D" id="1.20.1250.20">
    <property type="entry name" value="MFS general substrate transporter like domains"/>
    <property type="match status" value="1"/>
</dbReference>
<reference evidence="10" key="1">
    <citation type="submission" date="2016-10" db="EMBL/GenBank/DDBJ databases">
        <authorList>
            <person name="Varghese N."/>
            <person name="Submissions S."/>
        </authorList>
    </citation>
    <scope>NUCLEOTIDE SEQUENCE [LARGE SCALE GENOMIC DNA]</scope>
    <source>
        <strain evidence="10">DSM 7481</strain>
    </source>
</reference>
<evidence type="ECO:0000256" key="7">
    <source>
        <dbReference type="SAM" id="Phobius"/>
    </source>
</evidence>
<organism evidence="9 10">
    <name type="scientific">Paracidovorax konjaci</name>
    <dbReference type="NCBI Taxonomy" id="32040"/>
    <lineage>
        <taxon>Bacteria</taxon>
        <taxon>Pseudomonadati</taxon>
        <taxon>Pseudomonadota</taxon>
        <taxon>Betaproteobacteria</taxon>
        <taxon>Burkholderiales</taxon>
        <taxon>Comamonadaceae</taxon>
        <taxon>Paracidovorax</taxon>
    </lineage>
</organism>
<name>A0A1I1Z8E5_9BURK</name>
<dbReference type="InterPro" id="IPR011701">
    <property type="entry name" value="MFS"/>
</dbReference>
<evidence type="ECO:0000259" key="8">
    <source>
        <dbReference type="PROSITE" id="PS50850"/>
    </source>
</evidence>
<dbReference type="PROSITE" id="PS50850">
    <property type="entry name" value="MFS"/>
    <property type="match status" value="1"/>
</dbReference>
<dbReference type="InterPro" id="IPR020846">
    <property type="entry name" value="MFS_dom"/>
</dbReference>
<evidence type="ECO:0000256" key="3">
    <source>
        <dbReference type="ARBA" id="ARBA00022692"/>
    </source>
</evidence>
<dbReference type="InterPro" id="IPR050189">
    <property type="entry name" value="MFS_Efflux_Transporters"/>
</dbReference>
<evidence type="ECO:0000313" key="9">
    <source>
        <dbReference type="EMBL" id="SFE28114.1"/>
    </source>
</evidence>
<feature type="transmembrane region" description="Helical" evidence="7">
    <location>
        <begin position="173"/>
        <end position="192"/>
    </location>
</feature>
<accession>A0A1I1Z8E5</accession>
<evidence type="ECO:0000313" key="10">
    <source>
        <dbReference type="Proteomes" id="UP000199517"/>
    </source>
</evidence>
<feature type="transmembrane region" description="Helical" evidence="7">
    <location>
        <begin position="108"/>
        <end position="130"/>
    </location>
</feature>
<keyword evidence="10" id="KW-1185">Reference proteome</keyword>
<dbReference type="PANTHER" id="PTHR43124:SF3">
    <property type="entry name" value="CHLORAMPHENICOL EFFLUX PUMP RV0191"/>
    <property type="match status" value="1"/>
</dbReference>
<feature type="transmembrane region" description="Helical" evidence="7">
    <location>
        <begin position="83"/>
        <end position="102"/>
    </location>
</feature>
<evidence type="ECO:0000256" key="6">
    <source>
        <dbReference type="SAM" id="MobiDB-lite"/>
    </source>
</evidence>
<dbReference type="GO" id="GO:0005886">
    <property type="term" value="C:plasma membrane"/>
    <property type="evidence" value="ECO:0007669"/>
    <property type="project" value="UniProtKB-SubCell"/>
</dbReference>
<feature type="transmembrane region" description="Helical" evidence="7">
    <location>
        <begin position="270"/>
        <end position="292"/>
    </location>
</feature>
<evidence type="ECO:0000256" key="2">
    <source>
        <dbReference type="ARBA" id="ARBA00022475"/>
    </source>
</evidence>
<dbReference type="SUPFAM" id="SSF103473">
    <property type="entry name" value="MFS general substrate transporter"/>
    <property type="match status" value="1"/>
</dbReference>
<dbReference type="InterPro" id="IPR036259">
    <property type="entry name" value="MFS_trans_sf"/>
</dbReference>
<keyword evidence="4 7" id="KW-1133">Transmembrane helix</keyword>
<dbReference type="PANTHER" id="PTHR43124">
    <property type="entry name" value="PURINE EFFLUX PUMP PBUE"/>
    <property type="match status" value="1"/>
</dbReference>
<feature type="transmembrane region" description="Helical" evidence="7">
    <location>
        <begin position="232"/>
        <end position="250"/>
    </location>
</feature>
<evidence type="ECO:0000256" key="5">
    <source>
        <dbReference type="ARBA" id="ARBA00023136"/>
    </source>
</evidence>
<feature type="transmembrane region" description="Helical" evidence="7">
    <location>
        <begin position="396"/>
        <end position="414"/>
    </location>
</feature>
<proteinExistence type="predicted"/>
<feature type="transmembrane region" description="Helical" evidence="7">
    <location>
        <begin position="12"/>
        <end position="34"/>
    </location>
</feature>
<feature type="transmembrane region" description="Helical" evidence="7">
    <location>
        <begin position="325"/>
        <end position="345"/>
    </location>
</feature>
<keyword evidence="2" id="KW-1003">Cell membrane</keyword>
<dbReference type="STRING" id="32040.SAMN04489710_12428"/>
<feature type="transmembrane region" description="Helical" evidence="7">
    <location>
        <begin position="357"/>
        <end position="376"/>
    </location>
</feature>
<keyword evidence="3 7" id="KW-0812">Transmembrane</keyword>
<sequence>MEPEGPAGRLGTRMAVAVFLVFAFAYFLSALLRAVTATLAPVLVAEFALHARDLGLLAGGYFLGFAAMQLPMGRWLDRHGPRAVVLAFSGLAVAGCAVFALADGFGDLLLGRVLCGAGVSACLMAPLTGFRRWMSPAAQLRANAWMLMTGSLGMVASTLPVQWLLPLTGWRPMFGALGLLVVLAALLIARCAPRWDGQDSRSAADAPERPGGPDAPPPGYAAVWRHPYFRRLAPLGFFTYGGMVAVQTLWAGPWLQRVAGYSPLEAATGLFTINLAMLCAFWTWGMVNPWLLRRLGGADPVMAAMLPVPLAVLAGIVIAGEAAGAAAWALYCVTTSCITLSQPALAMAFPQGMAGRVLSAFNLVMFLGVFCVQWGIGLAVDAFVTAGWPESSAFRATMAAYGACSALAYAWFLVRGRRHNAVHPITP</sequence>
<dbReference type="Proteomes" id="UP000199517">
    <property type="component" value="Unassembled WGS sequence"/>
</dbReference>
<dbReference type="Pfam" id="PF07690">
    <property type="entry name" value="MFS_1"/>
    <property type="match status" value="1"/>
</dbReference>
<feature type="domain" description="Major facilitator superfamily (MFS) profile" evidence="8">
    <location>
        <begin position="18"/>
        <end position="427"/>
    </location>
</feature>
<feature type="transmembrane region" description="Helical" evidence="7">
    <location>
        <begin position="301"/>
        <end position="319"/>
    </location>
</feature>
<feature type="transmembrane region" description="Helical" evidence="7">
    <location>
        <begin position="142"/>
        <end position="161"/>
    </location>
</feature>
<protein>
    <submittedName>
        <fullName evidence="9">Predicted arabinose efflux permease, MFS family</fullName>
    </submittedName>
</protein>
<evidence type="ECO:0000256" key="4">
    <source>
        <dbReference type="ARBA" id="ARBA00022989"/>
    </source>
</evidence>
<dbReference type="AlphaFoldDB" id="A0A1I1Z8E5"/>
<gene>
    <name evidence="9" type="ORF">SAMN04489710_12428</name>
</gene>
<evidence type="ECO:0000256" key="1">
    <source>
        <dbReference type="ARBA" id="ARBA00004651"/>
    </source>
</evidence>